<dbReference type="NCBIfam" id="NF001937">
    <property type="entry name" value="PRK00714.1-4"/>
    <property type="match status" value="1"/>
</dbReference>
<dbReference type="FunFam" id="3.90.79.10:FF:000001">
    <property type="entry name" value="RNA pyrophosphohydrolase"/>
    <property type="match status" value="1"/>
</dbReference>
<sequence length="164" mass="19174">MVDKDGFRSNIGIVISDGKGKVFLAKRVGQQSWQFPQGGIDKGESVEQALYRELYEEVGLESSDVKIIQRTKRWLQYRIPKAMQRKHSKPLCIGQKQKWFFLQMTADPAKVRFDTSGTPEFDGWEWVNYWYPINAVISFKRNVYRNALQEFSQPNMRFQQLGDA</sequence>
<keyword evidence="3 4" id="KW-0378">Hydrolase</keyword>
<comment type="function">
    <text evidence="4">Accelerates the degradation of transcripts by removing pyrophosphate from the 5'-end of triphosphorylated RNA, leading to a more labile monophosphorylated state that can stimulate subsequent ribonuclease cleavage.</text>
</comment>
<dbReference type="Pfam" id="PF00293">
    <property type="entry name" value="NUDIX"/>
    <property type="match status" value="1"/>
</dbReference>
<evidence type="ECO:0000256" key="3">
    <source>
        <dbReference type="ARBA" id="ARBA00022801"/>
    </source>
</evidence>
<dbReference type="Gene3D" id="3.90.79.10">
    <property type="entry name" value="Nucleoside Triphosphate Pyrophosphohydrolase"/>
    <property type="match status" value="1"/>
</dbReference>
<dbReference type="InterPro" id="IPR015797">
    <property type="entry name" value="NUDIX_hydrolase-like_dom_sf"/>
</dbReference>
<name>A0A0R2UDT4_9GAMM</name>
<comment type="cofactor">
    <cofactor evidence="2">
        <name>Mg(2+)</name>
        <dbReference type="ChEBI" id="CHEBI:18420"/>
    </cofactor>
</comment>
<evidence type="ECO:0000256" key="4">
    <source>
        <dbReference type="HAMAP-Rule" id="MF_00298"/>
    </source>
</evidence>
<comment type="caution">
    <text evidence="6">The sequence shown here is derived from an EMBL/GenBank/DDBJ whole genome shotgun (WGS) entry which is preliminary data.</text>
</comment>
<dbReference type="GO" id="GO:0006402">
    <property type="term" value="P:mRNA catabolic process"/>
    <property type="evidence" value="ECO:0007669"/>
    <property type="project" value="TreeGrafter"/>
</dbReference>
<reference evidence="6 7" key="1">
    <citation type="submission" date="2015-10" db="EMBL/GenBank/DDBJ databases">
        <title>Metagenome-Assembled Genomes uncover a global brackish microbiome.</title>
        <authorList>
            <person name="Hugerth L.W."/>
            <person name="Larsson J."/>
            <person name="Alneberg J."/>
            <person name="Lindh M.V."/>
            <person name="Legrand C."/>
            <person name="Pinhassi J."/>
            <person name="Andersson A.F."/>
        </authorList>
    </citation>
    <scope>NUCLEOTIDE SEQUENCE [LARGE SCALE GENOMIC DNA]</scope>
    <source>
        <strain evidence="6">BACL26 MAG-121220-bin70</strain>
    </source>
</reference>
<dbReference type="InterPro" id="IPR020476">
    <property type="entry name" value="Nudix_hydrolase"/>
</dbReference>
<dbReference type="NCBIfam" id="NF001934">
    <property type="entry name" value="PRK00714.1-1"/>
    <property type="match status" value="1"/>
</dbReference>
<dbReference type="InterPro" id="IPR020084">
    <property type="entry name" value="NUDIX_hydrolase_CS"/>
</dbReference>
<dbReference type="PANTHER" id="PTHR23114">
    <property type="entry name" value="M7GPPPN-MRNA HYDROLASE"/>
    <property type="match status" value="1"/>
</dbReference>
<dbReference type="InterPro" id="IPR000086">
    <property type="entry name" value="NUDIX_hydrolase_dom"/>
</dbReference>
<dbReference type="InterPro" id="IPR022927">
    <property type="entry name" value="RppH"/>
</dbReference>
<dbReference type="EC" id="3.6.1.-" evidence="4"/>
<feature type="short sequence motif" description="Nudix box" evidence="4">
    <location>
        <begin position="38"/>
        <end position="59"/>
    </location>
</feature>
<dbReference type="CDD" id="cd03671">
    <property type="entry name" value="NUDIX_Ap4A_hydrolase_plant_like"/>
    <property type="match status" value="1"/>
</dbReference>
<dbReference type="Proteomes" id="UP000051213">
    <property type="component" value="Unassembled WGS sequence"/>
</dbReference>
<accession>A0A0R2UDT4</accession>
<proteinExistence type="inferred from homology"/>
<dbReference type="AlphaFoldDB" id="A0A0R2UDT4"/>
<comment type="cofactor">
    <cofactor evidence="4">
        <name>a divalent metal cation</name>
        <dbReference type="ChEBI" id="CHEBI:60240"/>
    </cofactor>
</comment>
<dbReference type="HAMAP" id="MF_00298">
    <property type="entry name" value="Nudix_RppH"/>
    <property type="match status" value="1"/>
</dbReference>
<dbReference type="PRINTS" id="PR00502">
    <property type="entry name" value="NUDIXFAMILY"/>
</dbReference>
<gene>
    <name evidence="4" type="primary">rppH</name>
    <name evidence="4" type="synonym">nudH</name>
    <name evidence="6" type="ORF">ABS24_09945</name>
</gene>
<comment type="similarity">
    <text evidence="4">Belongs to the Nudix hydrolase family. RppH subfamily.</text>
</comment>
<dbReference type="GO" id="GO:0005737">
    <property type="term" value="C:cytoplasm"/>
    <property type="evidence" value="ECO:0007669"/>
    <property type="project" value="TreeGrafter"/>
</dbReference>
<evidence type="ECO:0000313" key="7">
    <source>
        <dbReference type="Proteomes" id="UP000051213"/>
    </source>
</evidence>
<comment type="cofactor">
    <cofactor evidence="1">
        <name>Mn(2+)</name>
        <dbReference type="ChEBI" id="CHEBI:29035"/>
    </cofactor>
</comment>
<dbReference type="NCBIfam" id="NF001938">
    <property type="entry name" value="PRK00714.1-5"/>
    <property type="match status" value="1"/>
</dbReference>
<dbReference type="PROSITE" id="PS51462">
    <property type="entry name" value="NUDIX"/>
    <property type="match status" value="1"/>
</dbReference>
<evidence type="ECO:0000313" key="6">
    <source>
        <dbReference type="EMBL" id="KRO97358.1"/>
    </source>
</evidence>
<evidence type="ECO:0000256" key="2">
    <source>
        <dbReference type="ARBA" id="ARBA00001946"/>
    </source>
</evidence>
<protein>
    <recommendedName>
        <fullName evidence="4">RNA pyrophosphohydrolase</fullName>
        <ecNumber evidence="4">3.6.1.-</ecNumber>
    </recommendedName>
    <alternativeName>
        <fullName evidence="4">(Di)nucleoside polyphosphate hydrolase</fullName>
    </alternativeName>
</protein>
<feature type="domain" description="Nudix hydrolase" evidence="5">
    <location>
        <begin position="6"/>
        <end position="149"/>
    </location>
</feature>
<organism evidence="6 7">
    <name type="scientific">SAR92 bacterium BACL26 MAG-121220-bin70</name>
    <dbReference type="NCBI Taxonomy" id="1655626"/>
    <lineage>
        <taxon>Bacteria</taxon>
        <taxon>Pseudomonadati</taxon>
        <taxon>Pseudomonadota</taxon>
        <taxon>Gammaproteobacteria</taxon>
        <taxon>Cellvibrionales</taxon>
        <taxon>Porticoccaceae</taxon>
        <taxon>SAR92 clade</taxon>
    </lineage>
</organism>
<dbReference type="EMBL" id="LICA01000005">
    <property type="protein sequence ID" value="KRO97358.1"/>
    <property type="molecule type" value="Genomic_DNA"/>
</dbReference>
<dbReference type="SUPFAM" id="SSF55811">
    <property type="entry name" value="Nudix"/>
    <property type="match status" value="1"/>
</dbReference>
<dbReference type="PANTHER" id="PTHR23114:SF17">
    <property type="entry name" value="M7GPPPN-MRNA HYDROLASE"/>
    <property type="match status" value="1"/>
</dbReference>
<dbReference type="PROSITE" id="PS00893">
    <property type="entry name" value="NUDIX_BOX"/>
    <property type="match status" value="1"/>
</dbReference>
<evidence type="ECO:0000256" key="1">
    <source>
        <dbReference type="ARBA" id="ARBA00001936"/>
    </source>
</evidence>
<dbReference type="GO" id="GO:0034353">
    <property type="term" value="F:mRNA 5'-diphosphatase activity"/>
    <property type="evidence" value="ECO:0007669"/>
    <property type="project" value="TreeGrafter"/>
</dbReference>
<evidence type="ECO:0000259" key="5">
    <source>
        <dbReference type="PROSITE" id="PS51462"/>
    </source>
</evidence>